<dbReference type="Gene3D" id="1.20.1250.20">
    <property type="entry name" value="MFS general substrate transporter like domains"/>
    <property type="match status" value="1"/>
</dbReference>
<dbReference type="InterPro" id="IPR050327">
    <property type="entry name" value="Proton-linked_MCT"/>
</dbReference>
<dbReference type="InterPro" id="IPR011701">
    <property type="entry name" value="MFS"/>
</dbReference>
<dbReference type="PANTHER" id="PTHR11360">
    <property type="entry name" value="MONOCARBOXYLATE TRANSPORTER"/>
    <property type="match status" value="1"/>
</dbReference>
<dbReference type="EnsemblMetazoa" id="XM_030980759">
    <property type="protein sequence ID" value="XP_030836619"/>
    <property type="gene ID" value="LOC754242"/>
</dbReference>
<feature type="transmembrane region" description="Helical" evidence="1">
    <location>
        <begin position="132"/>
        <end position="152"/>
    </location>
</feature>
<dbReference type="OrthoDB" id="2213137at2759"/>
<keyword evidence="1" id="KW-0812">Transmembrane</keyword>
<evidence type="ECO:0000256" key="1">
    <source>
        <dbReference type="SAM" id="Phobius"/>
    </source>
</evidence>
<dbReference type="GO" id="GO:0005886">
    <property type="term" value="C:plasma membrane"/>
    <property type="evidence" value="ECO:0000318"/>
    <property type="project" value="GO_Central"/>
</dbReference>
<keyword evidence="1" id="KW-0472">Membrane</keyword>
<dbReference type="SUPFAM" id="SSF103473">
    <property type="entry name" value="MFS general substrate transporter"/>
    <property type="match status" value="1"/>
</dbReference>
<dbReference type="GO" id="GO:0008028">
    <property type="term" value="F:monocarboxylic acid transmembrane transporter activity"/>
    <property type="evidence" value="ECO:0000318"/>
    <property type="project" value="GO_Central"/>
</dbReference>
<feature type="transmembrane region" description="Helical" evidence="1">
    <location>
        <begin position="99"/>
        <end position="120"/>
    </location>
</feature>
<evidence type="ECO:0000313" key="3">
    <source>
        <dbReference type="Proteomes" id="UP000007110"/>
    </source>
</evidence>
<reference evidence="3" key="1">
    <citation type="submission" date="2015-02" db="EMBL/GenBank/DDBJ databases">
        <title>Genome sequencing for Strongylocentrotus purpuratus.</title>
        <authorList>
            <person name="Murali S."/>
            <person name="Liu Y."/>
            <person name="Vee V."/>
            <person name="English A."/>
            <person name="Wang M."/>
            <person name="Skinner E."/>
            <person name="Han Y."/>
            <person name="Muzny D.M."/>
            <person name="Worley K.C."/>
            <person name="Gibbs R.A."/>
        </authorList>
    </citation>
    <scope>NUCLEOTIDE SEQUENCE</scope>
</reference>
<dbReference type="RefSeq" id="XP_030836619.1">
    <property type="nucleotide sequence ID" value="XM_030980759.1"/>
</dbReference>
<dbReference type="OMA" id="ANVLMPR"/>
<proteinExistence type="predicted"/>
<reference evidence="2" key="2">
    <citation type="submission" date="2021-01" db="UniProtKB">
        <authorList>
            <consortium name="EnsemblMetazoa"/>
        </authorList>
    </citation>
    <scope>IDENTIFICATION</scope>
</reference>
<dbReference type="PANTHER" id="PTHR11360:SF303">
    <property type="entry name" value="MAJOR FACILITATOR SUPERFAMILY (MFS) PROFILE DOMAIN-CONTAINING PROTEIN"/>
    <property type="match status" value="1"/>
</dbReference>
<dbReference type="GeneID" id="754242"/>
<keyword evidence="3" id="KW-1185">Reference proteome</keyword>
<dbReference type="InParanoid" id="A0A7M7NHD8"/>
<dbReference type="Proteomes" id="UP000007110">
    <property type="component" value="Unassembled WGS sequence"/>
</dbReference>
<dbReference type="Pfam" id="PF07690">
    <property type="entry name" value="MFS_1"/>
    <property type="match status" value="1"/>
</dbReference>
<evidence type="ECO:0000313" key="2">
    <source>
        <dbReference type="EnsemblMetazoa" id="XP_030836619"/>
    </source>
</evidence>
<dbReference type="AlphaFoldDB" id="A0A7M7NHD8"/>
<keyword evidence="1" id="KW-1133">Transmembrane helix</keyword>
<sequence>MVRPGAGIILAARFSFYSMEIGLAKSFGVLVPELEEQLQASNAIIGLITSLSLATMCLASPMAKMLLHRCPRPRILTSVVGLMAGCSLIALSFTRNLFIMGPLFICLGLCCSVINLQALVLLHEYYQEDFPFVSCISVLGVPIGAAILPPITEKFLEYYGLSGALLILGAMVLNMLPLVWC</sequence>
<dbReference type="KEGG" id="spu:754242"/>
<name>A0A7M7NHD8_STRPU</name>
<evidence type="ECO:0008006" key="4">
    <source>
        <dbReference type="Google" id="ProtNLM"/>
    </source>
</evidence>
<feature type="transmembrane region" description="Helical" evidence="1">
    <location>
        <begin position="75"/>
        <end position="93"/>
    </location>
</feature>
<feature type="transmembrane region" description="Helical" evidence="1">
    <location>
        <begin position="158"/>
        <end position="180"/>
    </location>
</feature>
<feature type="transmembrane region" description="Helical" evidence="1">
    <location>
        <begin position="40"/>
        <end position="63"/>
    </location>
</feature>
<accession>A0A7M7NHD8</accession>
<dbReference type="InterPro" id="IPR036259">
    <property type="entry name" value="MFS_trans_sf"/>
</dbReference>
<organism evidence="2 3">
    <name type="scientific">Strongylocentrotus purpuratus</name>
    <name type="common">Purple sea urchin</name>
    <dbReference type="NCBI Taxonomy" id="7668"/>
    <lineage>
        <taxon>Eukaryota</taxon>
        <taxon>Metazoa</taxon>
        <taxon>Echinodermata</taxon>
        <taxon>Eleutherozoa</taxon>
        <taxon>Echinozoa</taxon>
        <taxon>Echinoidea</taxon>
        <taxon>Euechinoidea</taxon>
        <taxon>Echinacea</taxon>
        <taxon>Camarodonta</taxon>
        <taxon>Echinidea</taxon>
        <taxon>Strongylocentrotidae</taxon>
        <taxon>Strongylocentrotus</taxon>
    </lineage>
</organism>
<protein>
    <recommendedName>
        <fullName evidence="4">Monocarboxylate transporter</fullName>
    </recommendedName>
</protein>